<reference evidence="10" key="1">
    <citation type="journal article" date="2019" name="Int. J. Syst. Evol. Microbiol.">
        <title>The Global Catalogue of Microorganisms (GCM) 10K type strain sequencing project: providing services to taxonomists for standard genome sequencing and annotation.</title>
        <authorList>
            <consortium name="The Broad Institute Genomics Platform"/>
            <consortium name="The Broad Institute Genome Sequencing Center for Infectious Disease"/>
            <person name="Wu L."/>
            <person name="Ma J."/>
        </authorList>
    </citation>
    <scope>NUCLEOTIDE SEQUENCE [LARGE SCALE GENOMIC DNA]</scope>
    <source>
        <strain evidence="10">JCM 16544</strain>
    </source>
</reference>
<evidence type="ECO:0000313" key="10">
    <source>
        <dbReference type="Proteomes" id="UP001501697"/>
    </source>
</evidence>
<evidence type="ECO:0000256" key="1">
    <source>
        <dbReference type="ARBA" id="ARBA00004651"/>
    </source>
</evidence>
<organism evidence="9 10">
    <name type="scientific">Microbacterium awajiense</name>
    <dbReference type="NCBI Taxonomy" id="415214"/>
    <lineage>
        <taxon>Bacteria</taxon>
        <taxon>Bacillati</taxon>
        <taxon>Actinomycetota</taxon>
        <taxon>Actinomycetes</taxon>
        <taxon>Micrococcales</taxon>
        <taxon>Microbacteriaceae</taxon>
        <taxon>Microbacterium</taxon>
    </lineage>
</organism>
<evidence type="ECO:0000256" key="5">
    <source>
        <dbReference type="ARBA" id="ARBA00022989"/>
    </source>
</evidence>
<comment type="caution">
    <text evidence="9">The sequence shown here is derived from an EMBL/GenBank/DDBJ whole genome shotgun (WGS) entry which is preliminary data.</text>
</comment>
<proteinExistence type="inferred from homology"/>
<dbReference type="PANTHER" id="PTHR30151">
    <property type="entry name" value="ALKANE SULFONATE ABC TRANSPORTER-RELATED, MEMBRANE SUBUNIT"/>
    <property type="match status" value="1"/>
</dbReference>
<comment type="subcellular location">
    <subcellularLocation>
        <location evidence="1 7">Cell membrane</location>
        <topology evidence="1 7">Multi-pass membrane protein</topology>
    </subcellularLocation>
</comment>
<evidence type="ECO:0000256" key="3">
    <source>
        <dbReference type="ARBA" id="ARBA00022475"/>
    </source>
</evidence>
<keyword evidence="10" id="KW-1185">Reference proteome</keyword>
<comment type="similarity">
    <text evidence="7">Belongs to the binding-protein-dependent transport system permease family.</text>
</comment>
<evidence type="ECO:0000259" key="8">
    <source>
        <dbReference type="PROSITE" id="PS50928"/>
    </source>
</evidence>
<evidence type="ECO:0000256" key="4">
    <source>
        <dbReference type="ARBA" id="ARBA00022692"/>
    </source>
</evidence>
<feature type="transmembrane region" description="Helical" evidence="7">
    <location>
        <begin position="46"/>
        <end position="64"/>
    </location>
</feature>
<keyword evidence="4 7" id="KW-0812">Transmembrane</keyword>
<protein>
    <recommendedName>
        <fullName evidence="8">ABC transmembrane type-1 domain-containing protein</fullName>
    </recommendedName>
</protein>
<dbReference type="Proteomes" id="UP001501697">
    <property type="component" value="Unassembled WGS sequence"/>
</dbReference>
<feature type="transmembrane region" description="Helical" evidence="7">
    <location>
        <begin position="110"/>
        <end position="129"/>
    </location>
</feature>
<feature type="transmembrane region" description="Helical" evidence="7">
    <location>
        <begin position="265"/>
        <end position="286"/>
    </location>
</feature>
<evidence type="ECO:0000256" key="6">
    <source>
        <dbReference type="ARBA" id="ARBA00023136"/>
    </source>
</evidence>
<dbReference type="InterPro" id="IPR035906">
    <property type="entry name" value="MetI-like_sf"/>
</dbReference>
<dbReference type="RefSeq" id="WP_344738037.1">
    <property type="nucleotide sequence ID" value="NZ_BAAAYU010000005.1"/>
</dbReference>
<dbReference type="EMBL" id="BAAAYU010000005">
    <property type="protein sequence ID" value="GAA3636445.1"/>
    <property type="molecule type" value="Genomic_DNA"/>
</dbReference>
<feature type="domain" description="ABC transmembrane type-1" evidence="8">
    <location>
        <begin position="102"/>
        <end position="284"/>
    </location>
</feature>
<dbReference type="PANTHER" id="PTHR30151:SF0">
    <property type="entry name" value="ABC TRANSPORTER PERMEASE PROTEIN MJ0413-RELATED"/>
    <property type="match status" value="1"/>
</dbReference>
<sequence length="301" mass="31773">MTEKLVDTQNPPTPQTAQLVLKADPVAQAQQRTDRRRALTRTIGRSLGNAAITFAVVLLLWQAIVSFSGISPFVAKGPVDVWNYLVTDPDAAEHRAALMPLVWQTLIDSGIGFVFGMLTAIVLAVLFSLSKAVEAGVMPLVLLLRTIPLVSIAPVIILITGRGTVASVAVIGTIVVLFPALASILFGLSRASPQSIDVVHVFGGGRFTALRKVNIPGAGPSLFAAARVSVPGAVTGALLAEWLSTGQGIGGAILKFNAQAQFTQLWASIALITLITLLLYNIVQIVENIVLVRMGMAPSQR</sequence>
<keyword evidence="3" id="KW-1003">Cell membrane</keyword>
<dbReference type="Gene3D" id="1.10.3720.10">
    <property type="entry name" value="MetI-like"/>
    <property type="match status" value="1"/>
</dbReference>
<name>A0ABP7AMZ7_9MICO</name>
<evidence type="ECO:0000313" key="9">
    <source>
        <dbReference type="EMBL" id="GAA3636445.1"/>
    </source>
</evidence>
<gene>
    <name evidence="9" type="ORF">GCM10022200_19740</name>
</gene>
<dbReference type="PROSITE" id="PS50928">
    <property type="entry name" value="ABC_TM1"/>
    <property type="match status" value="1"/>
</dbReference>
<keyword evidence="5 7" id="KW-1133">Transmembrane helix</keyword>
<dbReference type="InterPro" id="IPR000515">
    <property type="entry name" value="MetI-like"/>
</dbReference>
<evidence type="ECO:0000256" key="2">
    <source>
        <dbReference type="ARBA" id="ARBA00022448"/>
    </source>
</evidence>
<dbReference type="Pfam" id="PF00528">
    <property type="entry name" value="BPD_transp_1"/>
    <property type="match status" value="1"/>
</dbReference>
<feature type="transmembrane region" description="Helical" evidence="7">
    <location>
        <begin position="165"/>
        <end position="188"/>
    </location>
</feature>
<evidence type="ECO:0000256" key="7">
    <source>
        <dbReference type="RuleBase" id="RU363032"/>
    </source>
</evidence>
<feature type="transmembrane region" description="Helical" evidence="7">
    <location>
        <begin position="141"/>
        <end position="159"/>
    </location>
</feature>
<dbReference type="SUPFAM" id="SSF161098">
    <property type="entry name" value="MetI-like"/>
    <property type="match status" value="1"/>
</dbReference>
<accession>A0ABP7AMZ7</accession>
<keyword evidence="6 7" id="KW-0472">Membrane</keyword>
<keyword evidence="2 7" id="KW-0813">Transport</keyword>